<dbReference type="EMBL" id="REGA01000021">
    <property type="protein sequence ID" value="RQG91020.1"/>
    <property type="molecule type" value="Genomic_DNA"/>
</dbReference>
<gene>
    <name evidence="2" type="ORF">EA473_18920</name>
</gene>
<evidence type="ECO:0000313" key="2">
    <source>
        <dbReference type="EMBL" id="RQG91020.1"/>
    </source>
</evidence>
<comment type="caution">
    <text evidence="2">The sequence shown here is derived from an EMBL/GenBank/DDBJ whole genome shotgun (WGS) entry which is preliminary data.</text>
</comment>
<evidence type="ECO:0000313" key="3">
    <source>
        <dbReference type="Proteomes" id="UP000282323"/>
    </source>
</evidence>
<accession>A0A3N6M4U7</accession>
<dbReference type="RefSeq" id="WP_124197143.1">
    <property type="nucleotide sequence ID" value="NZ_REGA01000021.1"/>
</dbReference>
<organism evidence="2 3">
    <name type="scientific">Natrarchaeobius chitinivorans</name>
    <dbReference type="NCBI Taxonomy" id="1679083"/>
    <lineage>
        <taxon>Archaea</taxon>
        <taxon>Methanobacteriati</taxon>
        <taxon>Methanobacteriota</taxon>
        <taxon>Stenosarchaea group</taxon>
        <taxon>Halobacteria</taxon>
        <taxon>Halobacteriales</taxon>
        <taxon>Natrialbaceae</taxon>
        <taxon>Natrarchaeobius</taxon>
    </lineage>
</organism>
<proteinExistence type="predicted"/>
<keyword evidence="3" id="KW-1185">Reference proteome</keyword>
<evidence type="ECO:0000259" key="1">
    <source>
        <dbReference type="Pfam" id="PF11495"/>
    </source>
</evidence>
<dbReference type="Pfam" id="PF11495">
    <property type="entry name" value="Regulator_TrmB"/>
    <property type="match status" value="1"/>
</dbReference>
<dbReference type="OrthoDB" id="201002at2157"/>
<sequence length="255" mass="28095">MGTQSYENVYSREKALSKLRGQIRTSEEIVALAAPVELVPEIEDVLADAIDRGVLVLLLLASNNLSYEDVAEREFPATIVRYWEQHGANVTSSMVDYHSGLVTVSQLHDPDADVGRTLTYDDEFFGNMQLTSLVVNFWRRGDEIYAADPRPLPHTYDSFFYAVVDAAKRLRDRHDLYATVEVAGENRAYGDVVDGPVINVRQNIVFPMTNSFPSENNIFVESDHGVVSVGGPSGTVEDIGASAVKLYEGEATTSG</sequence>
<dbReference type="InterPro" id="IPR021586">
    <property type="entry name" value="Tscrpt_reg_TrmB_C"/>
</dbReference>
<dbReference type="Proteomes" id="UP000282323">
    <property type="component" value="Unassembled WGS sequence"/>
</dbReference>
<protein>
    <recommendedName>
        <fullName evidence="1">Transcription regulator TrmB C-terminal domain-containing protein</fullName>
    </recommendedName>
</protein>
<dbReference type="SUPFAM" id="SSF159071">
    <property type="entry name" value="TrmB C-terminal domain-like"/>
    <property type="match status" value="1"/>
</dbReference>
<dbReference type="AlphaFoldDB" id="A0A3N6M4U7"/>
<reference evidence="2 3" key="1">
    <citation type="submission" date="2018-10" db="EMBL/GenBank/DDBJ databases">
        <title>Natrarchaeobius chitinivorans gen. nov., sp. nov., and Natrarchaeobius haloalkaliphilus sp. nov., alkaliphilic, chitin-utilizing haloarchaea from hypersaline alkaline lakes.</title>
        <authorList>
            <person name="Sorokin D.Y."/>
            <person name="Elcheninov A.G."/>
            <person name="Kostrikina N.A."/>
            <person name="Bale N.J."/>
            <person name="Sinninghe Damste J.S."/>
            <person name="Khijniak T.V."/>
            <person name="Kublanov I.V."/>
            <person name="Toshchakov S.V."/>
        </authorList>
    </citation>
    <scope>NUCLEOTIDE SEQUENCE [LARGE SCALE GENOMIC DNA]</scope>
    <source>
        <strain evidence="2 3">AArcht4T</strain>
    </source>
</reference>
<name>A0A3N6M4U7_NATCH</name>
<feature type="domain" description="Transcription regulator TrmB C-terminal" evidence="1">
    <location>
        <begin position="8"/>
        <end position="247"/>
    </location>
</feature>